<evidence type="ECO:0000256" key="1">
    <source>
        <dbReference type="SAM" id="MobiDB-lite"/>
    </source>
</evidence>
<dbReference type="Proteomes" id="UP001154282">
    <property type="component" value="Unassembled WGS sequence"/>
</dbReference>
<name>A0AAV0MY32_9ROSI</name>
<feature type="region of interest" description="Disordered" evidence="1">
    <location>
        <begin position="1"/>
        <end position="40"/>
    </location>
</feature>
<protein>
    <submittedName>
        <fullName evidence="2">Uncharacterized protein</fullName>
    </submittedName>
</protein>
<keyword evidence="3" id="KW-1185">Reference proteome</keyword>
<gene>
    <name evidence="2" type="ORF">LITE_LOCUS30806</name>
</gene>
<reference evidence="2" key="1">
    <citation type="submission" date="2022-08" db="EMBL/GenBank/DDBJ databases">
        <authorList>
            <person name="Gutierrez-Valencia J."/>
        </authorList>
    </citation>
    <scope>NUCLEOTIDE SEQUENCE</scope>
</reference>
<sequence>MKITEEASSKNAASSAEQVTTSAAQATGSPADQVAASTSTKVSASSVAQINTVLASKVAPTESASAAKTSLLSAAKTSLPSAAMITGSSAAMSTGSSAEIITSSSAANNSGERCHFRCEVRSEGFRSEARFEGIGSEGHSEGICVCRRFRSEARSKEIGSEGHSEGICVRRRYSPIEICAPKDSHPKLAPKESAPKEYGLPKPDSFRVTFGADSFGASFGSESFGAQISMGEYPDNIDDFKRAELEWKISVASKYSGCSIFEYEDSILYHRGYKRWPKEDQEALLDGVESCQHEDSSMLIVLQNIENSKKKHGCLKAYSVCDRDVGYVQMSEEDPFWLLVPCSSGRVISGS</sequence>
<feature type="compositionally biased region" description="Polar residues" evidence="1">
    <location>
        <begin position="18"/>
        <end position="30"/>
    </location>
</feature>
<proteinExistence type="predicted"/>
<organism evidence="2 3">
    <name type="scientific">Linum tenue</name>
    <dbReference type="NCBI Taxonomy" id="586396"/>
    <lineage>
        <taxon>Eukaryota</taxon>
        <taxon>Viridiplantae</taxon>
        <taxon>Streptophyta</taxon>
        <taxon>Embryophyta</taxon>
        <taxon>Tracheophyta</taxon>
        <taxon>Spermatophyta</taxon>
        <taxon>Magnoliopsida</taxon>
        <taxon>eudicotyledons</taxon>
        <taxon>Gunneridae</taxon>
        <taxon>Pentapetalae</taxon>
        <taxon>rosids</taxon>
        <taxon>fabids</taxon>
        <taxon>Malpighiales</taxon>
        <taxon>Linaceae</taxon>
        <taxon>Linum</taxon>
    </lineage>
</organism>
<evidence type="ECO:0000313" key="3">
    <source>
        <dbReference type="Proteomes" id="UP001154282"/>
    </source>
</evidence>
<accession>A0AAV0MY32</accession>
<dbReference type="EMBL" id="CAMGYJ010000007">
    <property type="protein sequence ID" value="CAI0451260.1"/>
    <property type="molecule type" value="Genomic_DNA"/>
</dbReference>
<dbReference type="AlphaFoldDB" id="A0AAV0MY32"/>
<evidence type="ECO:0000313" key="2">
    <source>
        <dbReference type="EMBL" id="CAI0451260.1"/>
    </source>
</evidence>
<comment type="caution">
    <text evidence="2">The sequence shown here is derived from an EMBL/GenBank/DDBJ whole genome shotgun (WGS) entry which is preliminary data.</text>
</comment>